<dbReference type="InterPro" id="IPR003673">
    <property type="entry name" value="CoA-Trfase_fam_III"/>
</dbReference>
<name>D6A2N0_STRV1</name>
<dbReference type="PANTHER" id="PTHR48228:SF5">
    <property type="entry name" value="ALPHA-METHYLACYL-COA RACEMASE"/>
    <property type="match status" value="1"/>
</dbReference>
<dbReference type="Proteomes" id="UP000003824">
    <property type="component" value="Unassembled WGS sequence"/>
</dbReference>
<dbReference type="AlphaFoldDB" id="D6A2N0"/>
<dbReference type="Gene3D" id="3.40.50.10540">
    <property type="entry name" value="Crotonobetainyl-coa:carnitine coa-transferase, domain 1"/>
    <property type="match status" value="1"/>
</dbReference>
<organism evidence="1 2">
    <name type="scientific">Streptomyces viridosporus (strain ATCC 14672 / DSM 40746 / JCM 4963 / KCTC 9882 / NRRL B-12104 / FH 1290)</name>
    <name type="common">Streptomyces ghanaensis</name>
    <dbReference type="NCBI Taxonomy" id="566461"/>
    <lineage>
        <taxon>Bacteria</taxon>
        <taxon>Bacillati</taxon>
        <taxon>Actinomycetota</taxon>
        <taxon>Actinomycetes</taxon>
        <taxon>Kitasatosporales</taxon>
        <taxon>Streptomycetaceae</taxon>
        <taxon>Streptomyces</taxon>
    </lineage>
</organism>
<accession>D6A2N0</accession>
<proteinExistence type="predicted"/>
<sequence length="405" mass="42468">MADLGAWAASGAMCLTGRPDGPPMAAPGDPAGAVRRALARVAEATRRRTGVLPTLPDVRLLGERAAIAGLRRNGPWSCGGAFRLLPTADGWWGVSLPRPEDIEMVPALVEDDDPGDPWEAVARWARGAASADAVARGRLLGLPCCDPASVDRSRPGVVARQGGRRFPRERPRVVDLTSLWAGPLCAHLLGLGGAEVVKVESRHRPDGSRRGPRAFLDLLHGGHAMVAVDFHDPDAVARLRDLVASADLVLEASRPRALARLGLDADALVDKGVSWLSITARGRDCDAVGFGDDVAAGAGLVVEDDGELFPCGDALADPLTGVAAAAAAAEALLSERAALIDVSMHHVCAEFSGPPAPHEVVRRADRWWVAWDGGEAVVADPAPRMPLRPAGELGADNERILDGLR</sequence>
<dbReference type="Pfam" id="PF02515">
    <property type="entry name" value="CoA_transf_3"/>
    <property type="match status" value="1"/>
</dbReference>
<dbReference type="EMBL" id="DS999641">
    <property type="protein sequence ID" value="EFE71468.2"/>
    <property type="molecule type" value="Genomic_DNA"/>
</dbReference>
<dbReference type="InterPro" id="IPR050509">
    <property type="entry name" value="CoA-transferase_III"/>
</dbReference>
<evidence type="ECO:0000313" key="2">
    <source>
        <dbReference type="Proteomes" id="UP000003824"/>
    </source>
</evidence>
<dbReference type="PANTHER" id="PTHR48228">
    <property type="entry name" value="SUCCINYL-COA--D-CITRAMALATE COA-TRANSFERASE"/>
    <property type="match status" value="1"/>
</dbReference>
<dbReference type="InterPro" id="IPR023606">
    <property type="entry name" value="CoA-Trfase_III_dom_1_sf"/>
</dbReference>
<evidence type="ECO:0008006" key="3">
    <source>
        <dbReference type="Google" id="ProtNLM"/>
    </source>
</evidence>
<dbReference type="RefSeq" id="WP_004992395.1">
    <property type="nucleotide sequence ID" value="NZ_DS999641.1"/>
</dbReference>
<dbReference type="eggNOG" id="COG1804">
    <property type="taxonomic scope" value="Bacteria"/>
</dbReference>
<reference evidence="2" key="1">
    <citation type="submission" date="2008-12" db="EMBL/GenBank/DDBJ databases">
        <title>Annotation of Streptomyces ghanaensis ATCC 14672.</title>
        <authorList>
            <consortium name="The Broad Institute Genome Sequencing Platform"/>
            <consortium name="Broad Institute Microbial Sequencing Center"/>
            <person name="Fischbach M."/>
            <person name="Ward D."/>
            <person name="Young S."/>
            <person name="Kodira C.D."/>
            <person name="Zeng Q."/>
            <person name="Koehrsen M."/>
            <person name="Godfrey P."/>
            <person name="Alvarado L."/>
            <person name="Berlin A.M."/>
            <person name="Borenstein D."/>
            <person name="Chen Z."/>
            <person name="Engels R."/>
            <person name="Freedman E."/>
            <person name="Gellesch M."/>
            <person name="Goldberg J."/>
            <person name="Griggs A."/>
            <person name="Gujja S."/>
            <person name="Heiman D.I."/>
            <person name="Hepburn T.A."/>
            <person name="Howarth C."/>
            <person name="Jen D."/>
            <person name="Larson L."/>
            <person name="Lewis B."/>
            <person name="Mehta T."/>
            <person name="Park D."/>
            <person name="Pearson M."/>
            <person name="Roberts A."/>
            <person name="Saif S."/>
            <person name="Shea T.D."/>
            <person name="Shenoy N."/>
            <person name="Sisk P."/>
            <person name="Stolte C."/>
            <person name="Sykes S.N."/>
            <person name="Walk T."/>
            <person name="White J."/>
            <person name="Yandava C."/>
            <person name="Straight P."/>
            <person name="Clardy J."/>
            <person name="Hung D."/>
            <person name="Kolter R."/>
            <person name="Mekalanos J."/>
            <person name="Walker S."/>
            <person name="Walsh C.T."/>
            <person name="Wieland B.L.C."/>
            <person name="Ilzarbe M."/>
            <person name="Galagan J."/>
            <person name="Nusbaum C."/>
            <person name="Birren B."/>
        </authorList>
    </citation>
    <scope>NUCLEOTIDE SEQUENCE [LARGE SCALE GENOMIC DNA]</scope>
    <source>
        <strain evidence="2">ATCC 14672 / DSM 40746 / JCM 4963 / KCTC 9882 / NRRL B-12104 / FH 1290</strain>
    </source>
</reference>
<dbReference type="GO" id="GO:0003824">
    <property type="term" value="F:catalytic activity"/>
    <property type="evidence" value="ECO:0007669"/>
    <property type="project" value="InterPro"/>
</dbReference>
<evidence type="ECO:0000313" key="1">
    <source>
        <dbReference type="EMBL" id="EFE71468.2"/>
    </source>
</evidence>
<dbReference type="SUPFAM" id="SSF89796">
    <property type="entry name" value="CoA-transferase family III (CaiB/BaiF)"/>
    <property type="match status" value="2"/>
</dbReference>
<protein>
    <recommendedName>
        <fullName evidence="3">CoA transferase</fullName>
    </recommendedName>
</protein>
<gene>
    <name evidence="1" type="ORF">SSFG_06706</name>
</gene>